<proteinExistence type="predicted"/>
<organism evidence="1 2">
    <name type="scientific">Pseudoalteromonas phage pYD6-A</name>
    <dbReference type="NCBI Taxonomy" id="754052"/>
    <lineage>
        <taxon>Viruses</taxon>
        <taxon>Duplodnaviria</taxon>
        <taxon>Heunggongvirae</taxon>
        <taxon>Uroviricota</taxon>
        <taxon>Caudoviricetes</taxon>
        <taxon>Schitoviridae</taxon>
        <taxon>Fuhrmanvirinae</taxon>
        <taxon>Matsuvirus</taxon>
        <taxon>Matsuvirus pYD6A</taxon>
    </lineage>
</organism>
<evidence type="ECO:0000313" key="2">
    <source>
        <dbReference type="Proteomes" id="UP000204048"/>
    </source>
</evidence>
<dbReference type="OrthoDB" id="37988at10239"/>
<protein>
    <submittedName>
        <fullName evidence="1">Uncharacterized protein</fullName>
    </submittedName>
</protein>
<dbReference type="Proteomes" id="UP000204048">
    <property type="component" value="Segment"/>
</dbReference>
<dbReference type="EMBL" id="JF974296">
    <property type="protein sequence ID" value="AGH57571.1"/>
    <property type="molecule type" value="Genomic_DNA"/>
</dbReference>
<dbReference type="KEGG" id="vg:15010784"/>
<dbReference type="RefSeq" id="YP_007674249.1">
    <property type="nucleotide sequence ID" value="NC_020849.1"/>
</dbReference>
<gene>
    <name evidence="1" type="ORF">PYDG_00039</name>
</gene>
<name>M4SRY8_9CAUD</name>
<dbReference type="GeneID" id="15010784"/>
<accession>M4SRY8</accession>
<reference evidence="1 2" key="1">
    <citation type="submission" date="2010-11" db="EMBL/GenBank/DDBJ databases">
        <title>The Genome Sequence of Pseudoalteromonas phage pYD6-A.</title>
        <authorList>
            <consortium name="The Broad Institute Genome Sequencing Platform"/>
            <person name="Henn M.R."/>
            <person name="Wolf A."/>
            <person name="Jost G."/>
            <person name="Levin J."/>
            <person name="Malboeuf C."/>
            <person name="Casali M."/>
            <person name="Russ C."/>
            <person name="Lennon N."/>
            <person name="Chapman S.B."/>
            <person name="Erlich R."/>
            <person name="Young S.K."/>
            <person name="Yandava C."/>
            <person name="Zeng Q."/>
            <person name="Alvarado L."/>
            <person name="Anderson S."/>
            <person name="Berlin A."/>
            <person name="Chen Z."/>
            <person name="Freedman E."/>
            <person name="Gellesch M."/>
            <person name="Goldberg J."/>
            <person name="Green L."/>
            <person name="Griggs A."/>
            <person name="Gujja S."/>
            <person name="Heilman E.R."/>
            <person name="Heiman D."/>
            <person name="Hollinger A."/>
            <person name="Howarth C."/>
            <person name="Larson L."/>
            <person name="Mehta T."/>
            <person name="Pearson M."/>
            <person name="Roberts A."/>
            <person name="Ryan E."/>
            <person name="Saif S."/>
            <person name="Shea T."/>
            <person name="Shenoy N."/>
            <person name="Sisk P."/>
            <person name="Stolte C."/>
            <person name="Sykes S."/>
            <person name="White J."/>
            <person name="Haas B."/>
            <person name="Nusbaum C."/>
            <person name="Birren B."/>
        </authorList>
    </citation>
    <scope>NUCLEOTIDE SEQUENCE [LARGE SCALE GENOMIC DNA]</scope>
    <source>
        <strain evidence="2">pYD6-A</strain>
    </source>
</reference>
<sequence length="76" mass="8224">MATIRVDVDIDINVYSVSDDSGAEPEYTFDVDGDGDVTVEIKGVVIDADEFDLLERAKQLTDDDWDLIATASLLGG</sequence>
<keyword evidence="2" id="KW-1185">Reference proteome</keyword>
<evidence type="ECO:0000313" key="1">
    <source>
        <dbReference type="EMBL" id="AGH57571.1"/>
    </source>
</evidence>